<dbReference type="Pfam" id="PF04306">
    <property type="entry name" value="DUF456"/>
    <property type="match status" value="1"/>
</dbReference>
<evidence type="ECO:0000313" key="2">
    <source>
        <dbReference type="EMBL" id="NGP77784.1"/>
    </source>
</evidence>
<name>A0A6M1T2P7_9BACT</name>
<keyword evidence="3" id="KW-1185">Reference proteome</keyword>
<feature type="transmembrane region" description="Helical" evidence="1">
    <location>
        <begin position="131"/>
        <end position="153"/>
    </location>
</feature>
<feature type="transmembrane region" description="Helical" evidence="1">
    <location>
        <begin position="83"/>
        <end position="111"/>
    </location>
</feature>
<dbReference type="PANTHER" id="PTHR39165">
    <property type="entry name" value="IG HYPOTHETICAL 17883"/>
    <property type="match status" value="1"/>
</dbReference>
<dbReference type="EMBL" id="JAALLT010000004">
    <property type="protein sequence ID" value="NGP77784.1"/>
    <property type="molecule type" value="Genomic_DNA"/>
</dbReference>
<dbReference type="Proteomes" id="UP000473278">
    <property type="component" value="Unassembled WGS sequence"/>
</dbReference>
<organism evidence="2 3">
    <name type="scientific">Halalkalibaculum roseum</name>
    <dbReference type="NCBI Taxonomy" id="2709311"/>
    <lineage>
        <taxon>Bacteria</taxon>
        <taxon>Pseudomonadati</taxon>
        <taxon>Balneolota</taxon>
        <taxon>Balneolia</taxon>
        <taxon>Balneolales</taxon>
        <taxon>Balneolaceae</taxon>
        <taxon>Halalkalibaculum</taxon>
    </lineage>
</organism>
<dbReference type="AlphaFoldDB" id="A0A6M1T2P7"/>
<comment type="caution">
    <text evidence="2">The sequence shown here is derived from an EMBL/GenBank/DDBJ whole genome shotgun (WGS) entry which is preliminary data.</text>
</comment>
<protein>
    <submittedName>
        <fullName evidence="2">DUF456 domain-containing protein</fullName>
    </submittedName>
</protein>
<accession>A0A6M1T2P7</accession>
<gene>
    <name evidence="2" type="ORF">G3570_14140</name>
</gene>
<dbReference type="RefSeq" id="WP_165143476.1">
    <property type="nucleotide sequence ID" value="NZ_JAALLT010000004.1"/>
</dbReference>
<keyword evidence="1" id="KW-0812">Transmembrane</keyword>
<feature type="transmembrane region" description="Helical" evidence="1">
    <location>
        <begin position="50"/>
        <end position="71"/>
    </location>
</feature>
<sequence>METIIIILGALLILAGLLGSFLPVLPGPPISYIGLILLQLTSTPPFTIQFLAVWALIVIAIMILDNVVPAWGARKYGGSPFGVWGSILGLIAGFFFPPMGIIIGPIVGAFVGELAGGKTSDQALKAAWGSFLGFLAGTLMKVIACGMMGYYFFVNM</sequence>
<evidence type="ECO:0000313" key="3">
    <source>
        <dbReference type="Proteomes" id="UP000473278"/>
    </source>
</evidence>
<evidence type="ECO:0000256" key="1">
    <source>
        <dbReference type="SAM" id="Phobius"/>
    </source>
</evidence>
<keyword evidence="1" id="KW-0472">Membrane</keyword>
<dbReference type="InterPro" id="IPR007403">
    <property type="entry name" value="DUF456"/>
</dbReference>
<reference evidence="2 3" key="1">
    <citation type="submission" date="2020-02" db="EMBL/GenBank/DDBJ databases">
        <title>Balneolaceae bacterium YR4-1, complete genome.</title>
        <authorList>
            <person name="Li Y."/>
            <person name="Wu S."/>
        </authorList>
    </citation>
    <scope>NUCLEOTIDE SEQUENCE [LARGE SCALE GENOMIC DNA]</scope>
    <source>
        <strain evidence="2 3">YR4-1</strain>
    </source>
</reference>
<proteinExistence type="predicted"/>
<dbReference type="PANTHER" id="PTHR39165:SF1">
    <property type="entry name" value="DUF456 DOMAIN-CONTAINING PROTEIN"/>
    <property type="match status" value="1"/>
</dbReference>
<keyword evidence="1" id="KW-1133">Transmembrane helix</keyword>